<accession>A0A183EXW0</accession>
<proteinExistence type="predicted"/>
<name>A0A183EXW0_9BILA</name>
<dbReference type="EMBL" id="UYRT01106930">
    <property type="protein sequence ID" value="VDN44687.1"/>
    <property type="molecule type" value="Genomic_DNA"/>
</dbReference>
<dbReference type="WBParaSite" id="GPUH_0002583101-mRNA-1">
    <property type="protein sequence ID" value="GPUH_0002583101-mRNA-1"/>
    <property type="gene ID" value="GPUH_0002583101"/>
</dbReference>
<evidence type="ECO:0000256" key="1">
    <source>
        <dbReference type="SAM" id="MobiDB-lite"/>
    </source>
</evidence>
<keyword evidence="3" id="KW-1185">Reference proteome</keyword>
<evidence type="ECO:0000313" key="4">
    <source>
        <dbReference type="WBParaSite" id="GPUH_0002583101-mRNA-1"/>
    </source>
</evidence>
<protein>
    <submittedName>
        <fullName evidence="2 4">Uncharacterized protein</fullName>
    </submittedName>
</protein>
<dbReference type="Proteomes" id="UP000271098">
    <property type="component" value="Unassembled WGS sequence"/>
</dbReference>
<reference evidence="2 3" key="2">
    <citation type="submission" date="2018-11" db="EMBL/GenBank/DDBJ databases">
        <authorList>
            <consortium name="Pathogen Informatics"/>
        </authorList>
    </citation>
    <scope>NUCLEOTIDE SEQUENCE [LARGE SCALE GENOMIC DNA]</scope>
</reference>
<gene>
    <name evidence="2" type="ORF">GPUH_LOCUS25801</name>
</gene>
<evidence type="ECO:0000313" key="2">
    <source>
        <dbReference type="EMBL" id="VDN44687.1"/>
    </source>
</evidence>
<feature type="compositionally biased region" description="Acidic residues" evidence="1">
    <location>
        <begin position="92"/>
        <end position="104"/>
    </location>
</feature>
<evidence type="ECO:0000313" key="3">
    <source>
        <dbReference type="Proteomes" id="UP000271098"/>
    </source>
</evidence>
<feature type="region of interest" description="Disordered" evidence="1">
    <location>
        <begin position="88"/>
        <end position="118"/>
    </location>
</feature>
<sequence>MFLSQDLDQCTAKCATIVISGPVHMYKLPAPILLVNTVREFRCRQLFGENPQIRTEFAVFTCNFNYIHFCIGIIQEVADAMNATTSNLGNEQIDDNGDLPEEDPNPTQENSNGDLPEDNKTENSYIWVRFSSFRCALRKWTFVTYTTAHLEADFFITA</sequence>
<dbReference type="AlphaFoldDB" id="A0A183EXW0"/>
<reference evidence="4" key="1">
    <citation type="submission" date="2016-06" db="UniProtKB">
        <authorList>
            <consortium name="WormBaseParasite"/>
        </authorList>
    </citation>
    <scope>IDENTIFICATION</scope>
</reference>
<organism evidence="4">
    <name type="scientific">Gongylonema pulchrum</name>
    <dbReference type="NCBI Taxonomy" id="637853"/>
    <lineage>
        <taxon>Eukaryota</taxon>
        <taxon>Metazoa</taxon>
        <taxon>Ecdysozoa</taxon>
        <taxon>Nematoda</taxon>
        <taxon>Chromadorea</taxon>
        <taxon>Rhabditida</taxon>
        <taxon>Spirurina</taxon>
        <taxon>Spiruromorpha</taxon>
        <taxon>Spiruroidea</taxon>
        <taxon>Gongylonematidae</taxon>
        <taxon>Gongylonema</taxon>
    </lineage>
</organism>